<dbReference type="PATRIC" id="fig|1121326.3.peg.6210"/>
<evidence type="ECO:0000256" key="9">
    <source>
        <dbReference type="SAM" id="Phobius"/>
    </source>
</evidence>
<comment type="caution">
    <text evidence="10">The sequence shown here is derived from an EMBL/GenBank/DDBJ whole genome shotgun (WGS) entry which is preliminary data.</text>
</comment>
<keyword evidence="7 9" id="KW-1133">Transmembrane helix</keyword>
<dbReference type="Pfam" id="PF03812">
    <property type="entry name" value="KdgT"/>
    <property type="match status" value="1"/>
</dbReference>
<feature type="transmembrane region" description="Helical" evidence="9">
    <location>
        <begin position="45"/>
        <end position="63"/>
    </location>
</feature>
<protein>
    <submittedName>
        <fullName evidence="10">2-keto-3-deoxygluconate permease</fullName>
    </submittedName>
</protein>
<feature type="transmembrane region" description="Helical" evidence="9">
    <location>
        <begin position="251"/>
        <end position="272"/>
    </location>
</feature>
<name>A0A161W0M3_9CLOT</name>
<reference evidence="10" key="1">
    <citation type="submission" date="2016-04" db="EMBL/GenBank/DDBJ databases">
        <title>Genome sequence of Clostridium magnum DSM 2767.</title>
        <authorList>
            <person name="Poehlein A."/>
            <person name="Uhlig R."/>
            <person name="Fischer R."/>
            <person name="Bahl H."/>
            <person name="Daniel R."/>
        </authorList>
    </citation>
    <scope>NUCLEOTIDE SEQUENCE [LARGE SCALE GENOMIC DNA]</scope>
    <source>
        <strain evidence="10">DSM 2767</strain>
    </source>
</reference>
<gene>
    <name evidence="10" type="primary">kdgT_3</name>
    <name evidence="10" type="ORF">CLMAG_61430</name>
</gene>
<evidence type="ECO:0000256" key="8">
    <source>
        <dbReference type="ARBA" id="ARBA00023136"/>
    </source>
</evidence>
<dbReference type="OrthoDB" id="2833at2"/>
<evidence type="ECO:0000256" key="3">
    <source>
        <dbReference type="ARBA" id="ARBA00022475"/>
    </source>
</evidence>
<dbReference type="AlphaFoldDB" id="A0A161W0M3"/>
<keyword evidence="6" id="KW-0769">Symport</keyword>
<accession>A0A161W0M3</accession>
<feature type="transmembrane region" description="Helical" evidence="9">
    <location>
        <begin position="100"/>
        <end position="123"/>
    </location>
</feature>
<comment type="similarity">
    <text evidence="1">Belongs to the KdgT transporter family.</text>
</comment>
<evidence type="ECO:0000313" key="10">
    <source>
        <dbReference type="EMBL" id="KZL88650.1"/>
    </source>
</evidence>
<feature type="transmembrane region" description="Helical" evidence="9">
    <location>
        <begin position="284"/>
        <end position="306"/>
    </location>
</feature>
<keyword evidence="8 9" id="KW-0472">Membrane</keyword>
<evidence type="ECO:0000256" key="4">
    <source>
        <dbReference type="ARBA" id="ARBA00022597"/>
    </source>
</evidence>
<evidence type="ECO:0000256" key="2">
    <source>
        <dbReference type="ARBA" id="ARBA00022448"/>
    </source>
</evidence>
<dbReference type="Proteomes" id="UP000076603">
    <property type="component" value="Unassembled WGS sequence"/>
</dbReference>
<evidence type="ECO:0000256" key="1">
    <source>
        <dbReference type="ARBA" id="ARBA00006430"/>
    </source>
</evidence>
<keyword evidence="11" id="KW-1185">Reference proteome</keyword>
<dbReference type="GO" id="GO:0015649">
    <property type="term" value="F:2-keto-3-deoxygluconate:proton symporter activity"/>
    <property type="evidence" value="ECO:0007669"/>
    <property type="project" value="InterPro"/>
</dbReference>
<dbReference type="EMBL" id="LWAE01000016">
    <property type="protein sequence ID" value="KZL88650.1"/>
    <property type="molecule type" value="Genomic_DNA"/>
</dbReference>
<feature type="transmembrane region" description="Helical" evidence="9">
    <location>
        <begin position="75"/>
        <end position="94"/>
    </location>
</feature>
<evidence type="ECO:0000313" key="11">
    <source>
        <dbReference type="Proteomes" id="UP000076603"/>
    </source>
</evidence>
<organism evidence="10 11">
    <name type="scientific">Clostridium magnum DSM 2767</name>
    <dbReference type="NCBI Taxonomy" id="1121326"/>
    <lineage>
        <taxon>Bacteria</taxon>
        <taxon>Bacillati</taxon>
        <taxon>Bacillota</taxon>
        <taxon>Clostridia</taxon>
        <taxon>Eubacteriales</taxon>
        <taxon>Clostridiaceae</taxon>
        <taxon>Clostridium</taxon>
    </lineage>
</organism>
<evidence type="ECO:0000256" key="7">
    <source>
        <dbReference type="ARBA" id="ARBA00022989"/>
    </source>
</evidence>
<keyword evidence="3" id="KW-1003">Cell membrane</keyword>
<keyword evidence="2" id="KW-0813">Transport</keyword>
<dbReference type="STRING" id="1121326.CLMAG_61430"/>
<sequence>MKIMKTIQKVPGGMMVVPLILGALINTFAPGALKIGSFTTATFSNAAAATIVGMQLFFIGTGLKLNEAPEAIKRGSVLLISKYAAGAILGILIAKVFGPAGILGVSTLAIICSVTGANGSLYLALMGEYGDSKDLAAQSIMNIHDGPFLALLTFGVSGMANIPVMSLFAAIVPLIIGCILGNLDTDIRKFFAPGVGLVIPFIGFALGAGINFFTIVKAGFSGVLLAAMIFIIGGGFAILGDKLISRRPGYAGAAIASAAGNTIASPAALALVDPTLKPFVASATAQIAAAVVITALIVPPFVDWIAKKYGAPKFEKNAAEIAL</sequence>
<feature type="transmembrane region" description="Helical" evidence="9">
    <location>
        <begin position="190"/>
        <end position="213"/>
    </location>
</feature>
<feature type="transmembrane region" description="Helical" evidence="9">
    <location>
        <begin position="219"/>
        <end position="239"/>
    </location>
</feature>
<keyword evidence="4" id="KW-0762">Sugar transport</keyword>
<evidence type="ECO:0000256" key="6">
    <source>
        <dbReference type="ARBA" id="ARBA00022847"/>
    </source>
</evidence>
<keyword evidence="5 9" id="KW-0812">Transmembrane</keyword>
<dbReference type="GO" id="GO:0016020">
    <property type="term" value="C:membrane"/>
    <property type="evidence" value="ECO:0007669"/>
    <property type="project" value="InterPro"/>
</dbReference>
<dbReference type="RefSeq" id="WP_066630926.1">
    <property type="nucleotide sequence ID" value="NZ_FQXL01000011.1"/>
</dbReference>
<feature type="transmembrane region" description="Helical" evidence="9">
    <location>
        <begin position="12"/>
        <end position="33"/>
    </location>
</feature>
<feature type="transmembrane region" description="Helical" evidence="9">
    <location>
        <begin position="162"/>
        <end position="183"/>
    </location>
</feature>
<evidence type="ECO:0000256" key="5">
    <source>
        <dbReference type="ARBA" id="ARBA00022692"/>
    </source>
</evidence>
<dbReference type="InterPro" id="IPR004684">
    <property type="entry name" value="2keto-3dGluconate_permease"/>
</dbReference>
<proteinExistence type="inferred from homology"/>